<reference evidence="2" key="1">
    <citation type="journal article" date="2019" name="Int. J. Syst. Evol. Microbiol.">
        <title>The Global Catalogue of Microorganisms (GCM) 10K type strain sequencing project: providing services to taxonomists for standard genome sequencing and annotation.</title>
        <authorList>
            <consortium name="The Broad Institute Genomics Platform"/>
            <consortium name="The Broad Institute Genome Sequencing Center for Infectious Disease"/>
            <person name="Wu L."/>
            <person name="Ma J."/>
        </authorList>
    </citation>
    <scope>NUCLEOTIDE SEQUENCE [LARGE SCALE GENOMIC DNA]</scope>
    <source>
        <strain evidence="2">KCTC 42248</strain>
    </source>
</reference>
<evidence type="ECO:0000313" key="1">
    <source>
        <dbReference type="EMBL" id="MFD2597944.1"/>
    </source>
</evidence>
<organism evidence="1 2">
    <name type="scientific">Sphingobacterium corticis</name>
    <dbReference type="NCBI Taxonomy" id="1812823"/>
    <lineage>
        <taxon>Bacteria</taxon>
        <taxon>Pseudomonadati</taxon>
        <taxon>Bacteroidota</taxon>
        <taxon>Sphingobacteriia</taxon>
        <taxon>Sphingobacteriales</taxon>
        <taxon>Sphingobacteriaceae</taxon>
        <taxon>Sphingobacterium</taxon>
    </lineage>
</organism>
<protein>
    <recommendedName>
        <fullName evidence="3">Lipoprotein</fullName>
    </recommendedName>
</protein>
<dbReference type="EMBL" id="JBHUMA010000004">
    <property type="protein sequence ID" value="MFD2597944.1"/>
    <property type="molecule type" value="Genomic_DNA"/>
</dbReference>
<gene>
    <name evidence="1" type="ORF">ACFSQ3_03185</name>
</gene>
<comment type="caution">
    <text evidence="1">The sequence shown here is derived from an EMBL/GenBank/DDBJ whole genome shotgun (WGS) entry which is preliminary data.</text>
</comment>
<evidence type="ECO:0008006" key="3">
    <source>
        <dbReference type="Google" id="ProtNLM"/>
    </source>
</evidence>
<accession>A0ABW5NIU1</accession>
<keyword evidence="2" id="KW-1185">Reference proteome</keyword>
<dbReference type="PROSITE" id="PS51257">
    <property type="entry name" value="PROKAR_LIPOPROTEIN"/>
    <property type="match status" value="1"/>
</dbReference>
<dbReference type="Proteomes" id="UP001597393">
    <property type="component" value="Unassembled WGS sequence"/>
</dbReference>
<dbReference type="RefSeq" id="WP_380867407.1">
    <property type="nucleotide sequence ID" value="NZ_JBHUMA010000004.1"/>
</dbReference>
<proteinExistence type="predicted"/>
<sequence length="156" mass="17772">MVLHALRFRFLIASVVFFVVFAGLFSCNQFQQEEAASDGVNYVAIKSPDTAYLTLSKHGDRFFGKLLIRKPGLVVEFGEVRGEIKDDIFIGDYPYLPFGDRYHKRKGFALKDSSGYLIRGYGTHHIYMGIPYLVEGTISFPQDGFVFERTSVKHEE</sequence>
<evidence type="ECO:0000313" key="2">
    <source>
        <dbReference type="Proteomes" id="UP001597393"/>
    </source>
</evidence>
<name>A0ABW5NIU1_9SPHI</name>